<dbReference type="EMBL" id="LR593887">
    <property type="protein sequence ID" value="VTR97344.1"/>
    <property type="molecule type" value="Genomic_DNA"/>
</dbReference>
<dbReference type="KEGG" id="tim:GMBLW1_29970"/>
<proteinExistence type="predicted"/>
<evidence type="ECO:0000313" key="3">
    <source>
        <dbReference type="Proteomes" id="UP000464378"/>
    </source>
</evidence>
<feature type="compositionally biased region" description="Low complexity" evidence="1">
    <location>
        <begin position="59"/>
        <end position="70"/>
    </location>
</feature>
<reference evidence="2" key="1">
    <citation type="submission" date="2019-04" db="EMBL/GenBank/DDBJ databases">
        <authorList>
            <consortium name="Science for Life Laboratories"/>
        </authorList>
    </citation>
    <scope>NUCLEOTIDE SEQUENCE</scope>
    <source>
        <strain evidence="2">MBLW1</strain>
    </source>
</reference>
<evidence type="ECO:0000256" key="1">
    <source>
        <dbReference type="SAM" id="MobiDB-lite"/>
    </source>
</evidence>
<gene>
    <name evidence="2" type="ORF">GMBLW1_29970</name>
</gene>
<keyword evidence="3" id="KW-1185">Reference proteome</keyword>
<organism evidence="2">
    <name type="scientific">Tuwongella immobilis</name>
    <dbReference type="NCBI Taxonomy" id="692036"/>
    <lineage>
        <taxon>Bacteria</taxon>
        <taxon>Pseudomonadati</taxon>
        <taxon>Planctomycetota</taxon>
        <taxon>Planctomycetia</taxon>
        <taxon>Gemmatales</taxon>
        <taxon>Gemmataceae</taxon>
        <taxon>Tuwongella</taxon>
    </lineage>
</organism>
<feature type="region of interest" description="Disordered" evidence="1">
    <location>
        <begin position="58"/>
        <end position="207"/>
    </location>
</feature>
<dbReference type="InParanoid" id="A0A6C2YIJ8"/>
<sequence length="560" mass="57612">MKPTCTNGHAARVIGRMGPNLARVARSVQRSLLLTGVLALTSTGALYAQQAAESAPVKPRAQLLAPRPAASSQPTESQRLEVGAPRGYISRGQSPDALPPIILPDGPLPSATAAAPVSHDRSTMPLTPPAEPISFLPPSSPASTVLLPPTGEPYTPSPNAKSTTPYNPQTASAQPSNGPSTHSSAASSGSSVLPPLPPQRRMVNPPKAQKAGWTNFLGMRILGKPTPKPIAQTAILPKSPYGNASQSGYPGMSANPTQMPTSTGITPASGLSTAAQASLTVPTPGLLPPTGAPMMPPTGAPLMPPTGAPMPRSLAAAESPMGLPGASMPGGPTMVSNKPAYRWYGYGAPTPGANPYAPTGVYSPPPTDWFSKSGATPGAIPVTLPDASVAMQSAVPMGGYPSMTEPPLARATPADGRLLVPGAANAPMTDSMAASQAMNRQSVAFPNAVAPNANSGTTSGMPAVVALQPQPATGYVARGVAPDREPAQEMSVPEMATTRIRDLRDARIDNLMVMARGEKHLLIQVTIPQASEANAIADRISGIPELTQYRIDFEIRVRQR</sequence>
<name>A0A6C2YIJ8_9BACT</name>
<feature type="compositionally biased region" description="Low complexity" evidence="1">
    <location>
        <begin position="176"/>
        <end position="193"/>
    </location>
</feature>
<evidence type="ECO:0000313" key="2">
    <source>
        <dbReference type="EMBL" id="VIP00963.1"/>
    </source>
</evidence>
<feature type="compositionally biased region" description="Polar residues" evidence="1">
    <location>
        <begin position="157"/>
        <end position="175"/>
    </location>
</feature>
<dbReference type="EMBL" id="LR586016">
    <property type="protein sequence ID" value="VIP00963.1"/>
    <property type="molecule type" value="Genomic_DNA"/>
</dbReference>
<protein>
    <submittedName>
        <fullName evidence="2">Uncharacterized protein</fullName>
    </submittedName>
</protein>
<accession>A0A6C2YIJ8</accession>
<dbReference type="Proteomes" id="UP000464378">
    <property type="component" value="Chromosome"/>
</dbReference>
<dbReference type="AlphaFoldDB" id="A0A6C2YIJ8"/>